<evidence type="ECO:0000313" key="2">
    <source>
        <dbReference type="Proteomes" id="UP000189796"/>
    </source>
</evidence>
<dbReference type="AlphaFoldDB" id="A0A1M5H380"/>
<name>A0A1M5H380_9BRAD</name>
<protein>
    <submittedName>
        <fullName evidence="1">Uncharacterized protein</fullName>
    </submittedName>
</protein>
<dbReference type="EMBL" id="LT670817">
    <property type="protein sequence ID" value="SHG10394.1"/>
    <property type="molecule type" value="Genomic_DNA"/>
</dbReference>
<gene>
    <name evidence="1" type="ORF">SAMN05443248_0297</name>
</gene>
<proteinExistence type="predicted"/>
<dbReference type="Proteomes" id="UP000189796">
    <property type="component" value="Chromosome I"/>
</dbReference>
<accession>A0A1M5H380</accession>
<dbReference type="RefSeq" id="WP_079599709.1">
    <property type="nucleotide sequence ID" value="NZ_LT670817.1"/>
</dbReference>
<evidence type="ECO:0000313" key="1">
    <source>
        <dbReference type="EMBL" id="SHG10394.1"/>
    </source>
</evidence>
<organism evidence="1 2">
    <name type="scientific">Bradyrhizobium erythrophlei</name>
    <dbReference type="NCBI Taxonomy" id="1437360"/>
    <lineage>
        <taxon>Bacteria</taxon>
        <taxon>Pseudomonadati</taxon>
        <taxon>Pseudomonadota</taxon>
        <taxon>Alphaproteobacteria</taxon>
        <taxon>Hyphomicrobiales</taxon>
        <taxon>Nitrobacteraceae</taxon>
        <taxon>Bradyrhizobium</taxon>
    </lineage>
</organism>
<reference evidence="1 2" key="1">
    <citation type="submission" date="2016-11" db="EMBL/GenBank/DDBJ databases">
        <authorList>
            <person name="Jaros S."/>
            <person name="Januszkiewicz K."/>
            <person name="Wedrychowicz H."/>
        </authorList>
    </citation>
    <scope>NUCLEOTIDE SEQUENCE [LARGE SCALE GENOMIC DNA]</scope>
    <source>
        <strain evidence="1 2">GAS138</strain>
    </source>
</reference>
<sequence>MSLSIFDQYGHVSRAINPADVEALPDDQRAILMTTLTACRDAEDCEAKISELRIAVNKSMHAYDRAVLAHDAAQPKVTHQAALLATLAANDPDHYPAPKKPRPINPKIKTALVTALQELTTVRDALQNATAEFKTLSRARGEAIGRWMKCQAPITPESVTRAYIARGDAERVGIANGTIIPPPEPKPGHVWPIEAARAVKAKRAPQYFGNATVKR</sequence>